<dbReference type="AlphaFoldDB" id="A0A1F7IBI8"/>
<name>A0A1F7IBI8_9BACT</name>
<comment type="caution">
    <text evidence="1">The sequence shown here is derived from an EMBL/GenBank/DDBJ whole genome shotgun (WGS) entry which is preliminary data.</text>
</comment>
<gene>
    <name evidence="1" type="ORF">A3A74_03835</name>
</gene>
<dbReference type="Proteomes" id="UP000179270">
    <property type="component" value="Unassembled WGS sequence"/>
</dbReference>
<dbReference type="EMBL" id="MGAF01000026">
    <property type="protein sequence ID" value="OGK40720.1"/>
    <property type="molecule type" value="Genomic_DNA"/>
</dbReference>
<sequence length="61" mass="7296">MQLEELWIDSYSTCTYKGRPPQMVEITKAYWKISKDIYQKKLEFIGIKEDPKSLIQVNIQK</sequence>
<reference evidence="1 2" key="1">
    <citation type="journal article" date="2016" name="Nat. Commun.">
        <title>Thousands of microbial genomes shed light on interconnected biogeochemical processes in an aquifer system.</title>
        <authorList>
            <person name="Anantharaman K."/>
            <person name="Brown C.T."/>
            <person name="Hug L.A."/>
            <person name="Sharon I."/>
            <person name="Castelle C.J."/>
            <person name="Probst A.J."/>
            <person name="Thomas B.C."/>
            <person name="Singh A."/>
            <person name="Wilkins M.J."/>
            <person name="Karaoz U."/>
            <person name="Brodie E.L."/>
            <person name="Williams K.H."/>
            <person name="Hubbard S.S."/>
            <person name="Banfield J.F."/>
        </authorList>
    </citation>
    <scope>NUCLEOTIDE SEQUENCE [LARGE SCALE GENOMIC DNA]</scope>
</reference>
<dbReference type="STRING" id="1802055.A3A74_03835"/>
<organism evidence="1 2">
    <name type="scientific">Candidatus Roizmanbacteria bacterium RIFCSPLOWO2_01_FULL_35_13</name>
    <dbReference type="NCBI Taxonomy" id="1802055"/>
    <lineage>
        <taxon>Bacteria</taxon>
        <taxon>Candidatus Roizmaniibacteriota</taxon>
    </lineage>
</organism>
<evidence type="ECO:0000313" key="2">
    <source>
        <dbReference type="Proteomes" id="UP000179270"/>
    </source>
</evidence>
<protein>
    <submittedName>
        <fullName evidence="1">Uncharacterized protein</fullName>
    </submittedName>
</protein>
<evidence type="ECO:0000313" key="1">
    <source>
        <dbReference type="EMBL" id="OGK40720.1"/>
    </source>
</evidence>
<proteinExistence type="predicted"/>
<accession>A0A1F7IBI8</accession>